<dbReference type="AlphaFoldDB" id="A0A067RDP0"/>
<keyword evidence="12" id="KW-0407">Ion channel</keyword>
<evidence type="ECO:0000256" key="2">
    <source>
        <dbReference type="ARBA" id="ARBA00022448"/>
    </source>
</evidence>
<feature type="compositionally biased region" description="Acidic residues" evidence="13">
    <location>
        <begin position="404"/>
        <end position="415"/>
    </location>
</feature>
<keyword evidence="8" id="KW-1133">Transmembrane helix</keyword>
<feature type="compositionally biased region" description="Polar residues" evidence="13">
    <location>
        <begin position="420"/>
        <end position="430"/>
    </location>
</feature>
<keyword evidence="3" id="KW-1003">Cell membrane</keyword>
<evidence type="ECO:0000256" key="7">
    <source>
        <dbReference type="ARBA" id="ARBA00022737"/>
    </source>
</evidence>
<accession>A0A067RDP0</accession>
<evidence type="ECO:0000256" key="1">
    <source>
        <dbReference type="ARBA" id="ARBA00004162"/>
    </source>
</evidence>
<dbReference type="Gene3D" id="3.80.10.10">
    <property type="entry name" value="Ribonuclease Inhibitor"/>
    <property type="match status" value="1"/>
</dbReference>
<protein>
    <submittedName>
        <fullName evidence="14">Protein singed wings 2</fullName>
    </submittedName>
</protein>
<evidence type="ECO:0000256" key="8">
    <source>
        <dbReference type="ARBA" id="ARBA00022989"/>
    </source>
</evidence>
<keyword evidence="11" id="KW-1015">Disulfide bond</keyword>
<evidence type="ECO:0000256" key="3">
    <source>
        <dbReference type="ARBA" id="ARBA00022475"/>
    </source>
</evidence>
<reference evidence="14 15" key="1">
    <citation type="journal article" date="2014" name="Nat. Commun.">
        <title>Molecular traces of alternative social organization in a termite genome.</title>
        <authorList>
            <person name="Terrapon N."/>
            <person name="Li C."/>
            <person name="Robertson H.M."/>
            <person name="Ji L."/>
            <person name="Meng X."/>
            <person name="Booth W."/>
            <person name="Chen Z."/>
            <person name="Childers C.P."/>
            <person name="Glastad K.M."/>
            <person name="Gokhale K."/>
            <person name="Gowin J."/>
            <person name="Gronenberg W."/>
            <person name="Hermansen R.A."/>
            <person name="Hu H."/>
            <person name="Hunt B.G."/>
            <person name="Huylmans A.K."/>
            <person name="Khalil S.M."/>
            <person name="Mitchell R.D."/>
            <person name="Munoz-Torres M.C."/>
            <person name="Mustard J.A."/>
            <person name="Pan H."/>
            <person name="Reese J.T."/>
            <person name="Scharf M.E."/>
            <person name="Sun F."/>
            <person name="Vogel H."/>
            <person name="Xiao J."/>
            <person name="Yang W."/>
            <person name="Yang Z."/>
            <person name="Yang Z."/>
            <person name="Zhou J."/>
            <person name="Zhu J."/>
            <person name="Brent C.S."/>
            <person name="Elsik C.G."/>
            <person name="Goodisman M.A."/>
            <person name="Liberles D.A."/>
            <person name="Roe R.M."/>
            <person name="Vargo E.L."/>
            <person name="Vilcinskas A."/>
            <person name="Wang J."/>
            <person name="Bornberg-Bauer E."/>
            <person name="Korb J."/>
            <person name="Zhang G."/>
            <person name="Liebig J."/>
        </authorList>
    </citation>
    <scope>NUCLEOTIDE SEQUENCE [LARGE SCALE GENOMIC DNA]</scope>
    <source>
        <tissue evidence="14">Whole organism</tissue>
    </source>
</reference>
<evidence type="ECO:0000256" key="4">
    <source>
        <dbReference type="ARBA" id="ARBA00022614"/>
    </source>
</evidence>
<comment type="subcellular location">
    <subcellularLocation>
        <location evidence="1">Cell membrane</location>
        <topology evidence="1">Single-pass membrane protein</topology>
    </subcellularLocation>
</comment>
<evidence type="ECO:0000256" key="6">
    <source>
        <dbReference type="ARBA" id="ARBA00022729"/>
    </source>
</evidence>
<dbReference type="Pfam" id="PF13855">
    <property type="entry name" value="LRR_8"/>
    <property type="match status" value="1"/>
</dbReference>
<feature type="region of interest" description="Disordered" evidence="13">
    <location>
        <begin position="399"/>
        <end position="430"/>
    </location>
</feature>
<dbReference type="GO" id="GO:0005886">
    <property type="term" value="C:plasma membrane"/>
    <property type="evidence" value="ECO:0007669"/>
    <property type="project" value="UniProtKB-SubCell"/>
</dbReference>
<evidence type="ECO:0000313" key="15">
    <source>
        <dbReference type="Proteomes" id="UP000027135"/>
    </source>
</evidence>
<evidence type="ECO:0000256" key="9">
    <source>
        <dbReference type="ARBA" id="ARBA00023065"/>
    </source>
</evidence>
<keyword evidence="9" id="KW-0406">Ion transport</keyword>
<organism evidence="14 15">
    <name type="scientific">Zootermopsis nevadensis</name>
    <name type="common">Dampwood termite</name>
    <dbReference type="NCBI Taxonomy" id="136037"/>
    <lineage>
        <taxon>Eukaryota</taxon>
        <taxon>Metazoa</taxon>
        <taxon>Ecdysozoa</taxon>
        <taxon>Arthropoda</taxon>
        <taxon>Hexapoda</taxon>
        <taxon>Insecta</taxon>
        <taxon>Pterygota</taxon>
        <taxon>Neoptera</taxon>
        <taxon>Polyneoptera</taxon>
        <taxon>Dictyoptera</taxon>
        <taxon>Blattodea</taxon>
        <taxon>Blattoidea</taxon>
        <taxon>Termitoidae</taxon>
        <taxon>Termopsidae</taxon>
        <taxon>Zootermopsis</taxon>
    </lineage>
</organism>
<dbReference type="PANTHER" id="PTHR46473:SF10">
    <property type="entry name" value="LD45603P-RELATED"/>
    <property type="match status" value="1"/>
</dbReference>
<evidence type="ECO:0000256" key="12">
    <source>
        <dbReference type="ARBA" id="ARBA00023303"/>
    </source>
</evidence>
<evidence type="ECO:0000256" key="10">
    <source>
        <dbReference type="ARBA" id="ARBA00023136"/>
    </source>
</evidence>
<dbReference type="InterPro" id="IPR051432">
    <property type="entry name" value="KCNMA1_auxiliary"/>
</dbReference>
<keyword evidence="7" id="KW-0677">Repeat</keyword>
<dbReference type="PANTHER" id="PTHR46473">
    <property type="entry name" value="GH08155P"/>
    <property type="match status" value="1"/>
</dbReference>
<keyword evidence="6" id="KW-0732">Signal</keyword>
<evidence type="ECO:0000256" key="5">
    <source>
        <dbReference type="ARBA" id="ARBA00022692"/>
    </source>
</evidence>
<dbReference type="InterPro" id="IPR032675">
    <property type="entry name" value="LRR_dom_sf"/>
</dbReference>
<sequence length="480" mass="54645">MDFYIILRVPTPTTLPQFSIFFFSRDLNDTGLIDDASRSVSLLDDANDPGLITFLLLDVLATNDKDLDEIKSEKIYDLEFRTLANRGGHACDFDSLVSRCIVFFGWMMIAVMSCPSEMKCKRYSLDTSKSLRVTCSGGLHGKFQTGTRRQVHVITLCRWPNSTFDPTIIEHRFPELRNLTLQDSEVTRLKAFSSDLKQLQVLNMSGLRLNWIADSTFSELKKLRVLDLRNNSLSQLEQSALESPPALQKVYLSVTFHTANITALLEDFVDERIVRHGIWPPRSPDLIPLGFFLYELQKGTGLEELVHWQAVLNTVMTLRISKKAGTFYDQLSERQSLDSDRGGPRVNAQVGFLTDKVTPEKVFLQVLWFCCVFTHVSPGGRAMEPLEIHFHRDLISSSQNNNNDEYDDDDDDNDDNNNNSTSPKTPTPRFTNVQLDLTTYSINEFEILNASLSIRILNFRYDENISRHLYADGKACNNLA</sequence>
<evidence type="ECO:0000313" key="14">
    <source>
        <dbReference type="EMBL" id="KDR21991.1"/>
    </source>
</evidence>
<dbReference type="EMBL" id="KK852528">
    <property type="protein sequence ID" value="KDR21991.1"/>
    <property type="molecule type" value="Genomic_DNA"/>
</dbReference>
<dbReference type="SUPFAM" id="SSF52058">
    <property type="entry name" value="L domain-like"/>
    <property type="match status" value="1"/>
</dbReference>
<dbReference type="GO" id="GO:0034220">
    <property type="term" value="P:monoatomic ion transmembrane transport"/>
    <property type="evidence" value="ECO:0007669"/>
    <property type="project" value="UniProtKB-KW"/>
</dbReference>
<dbReference type="InParanoid" id="A0A067RDP0"/>
<dbReference type="STRING" id="136037.A0A067RDP0"/>
<gene>
    <name evidence="14" type="ORF">L798_03298</name>
</gene>
<keyword evidence="15" id="KW-1185">Reference proteome</keyword>
<dbReference type="InterPro" id="IPR001611">
    <property type="entry name" value="Leu-rich_rpt"/>
</dbReference>
<proteinExistence type="predicted"/>
<keyword evidence="5" id="KW-0812">Transmembrane</keyword>
<name>A0A067RDP0_ZOONE</name>
<keyword evidence="2" id="KW-0813">Transport</keyword>
<evidence type="ECO:0000256" key="11">
    <source>
        <dbReference type="ARBA" id="ARBA00023157"/>
    </source>
</evidence>
<dbReference type="InterPro" id="IPR003591">
    <property type="entry name" value="Leu-rich_rpt_typical-subtyp"/>
</dbReference>
<dbReference type="Proteomes" id="UP000027135">
    <property type="component" value="Unassembled WGS sequence"/>
</dbReference>
<keyword evidence="10" id="KW-0472">Membrane</keyword>
<dbReference type="SMART" id="SM00369">
    <property type="entry name" value="LRR_TYP"/>
    <property type="match status" value="2"/>
</dbReference>
<evidence type="ECO:0000256" key="13">
    <source>
        <dbReference type="SAM" id="MobiDB-lite"/>
    </source>
</evidence>
<dbReference type="PROSITE" id="PS51450">
    <property type="entry name" value="LRR"/>
    <property type="match status" value="1"/>
</dbReference>
<keyword evidence="4" id="KW-0433">Leucine-rich repeat</keyword>